<dbReference type="RefSeq" id="WP_265682289.1">
    <property type="nucleotide sequence ID" value="NZ_CP120863.1"/>
</dbReference>
<organism evidence="2 3">
    <name type="scientific">Roseibium porphyridii</name>
    <dbReference type="NCBI Taxonomy" id="2866279"/>
    <lineage>
        <taxon>Bacteria</taxon>
        <taxon>Pseudomonadati</taxon>
        <taxon>Pseudomonadota</taxon>
        <taxon>Alphaproteobacteria</taxon>
        <taxon>Hyphomicrobiales</taxon>
        <taxon>Stappiaceae</taxon>
        <taxon>Roseibium</taxon>
    </lineage>
</organism>
<evidence type="ECO:0000256" key="1">
    <source>
        <dbReference type="SAM" id="Phobius"/>
    </source>
</evidence>
<dbReference type="EMBL" id="CP120863">
    <property type="protein sequence ID" value="WFE92290.1"/>
    <property type="molecule type" value="Genomic_DNA"/>
</dbReference>
<gene>
    <name evidence="2" type="ORF">K1718_13270</name>
</gene>
<evidence type="ECO:0000313" key="2">
    <source>
        <dbReference type="EMBL" id="WFE92290.1"/>
    </source>
</evidence>
<evidence type="ECO:0000313" key="3">
    <source>
        <dbReference type="Proteomes" id="UP001209803"/>
    </source>
</evidence>
<reference evidence="2 3" key="1">
    <citation type="submission" date="2023-03" db="EMBL/GenBank/DDBJ databases">
        <title>Roseibium porphyridii sp. nov. and Roseibium rhodosorbium sp. nov. isolated from marine algae, Porphyridium cruentum and Rhodosorus marinus, respectively.</title>
        <authorList>
            <person name="Lee M.W."/>
            <person name="Choi B.J."/>
            <person name="Lee J.K."/>
            <person name="Choi D.G."/>
            <person name="Baek J.H."/>
            <person name="Bayburt H."/>
            <person name="Kim J.M."/>
            <person name="Han D.M."/>
            <person name="Kim K.H."/>
            <person name="Jeon C.O."/>
        </authorList>
    </citation>
    <scope>NUCLEOTIDE SEQUENCE [LARGE SCALE GENOMIC DNA]</scope>
    <source>
        <strain evidence="2 3">KMA01</strain>
    </source>
</reference>
<feature type="transmembrane region" description="Helical" evidence="1">
    <location>
        <begin position="65"/>
        <end position="87"/>
    </location>
</feature>
<keyword evidence="3" id="KW-1185">Reference proteome</keyword>
<evidence type="ECO:0008006" key="4">
    <source>
        <dbReference type="Google" id="ProtNLM"/>
    </source>
</evidence>
<keyword evidence="1" id="KW-0812">Transmembrane</keyword>
<keyword evidence="1" id="KW-1133">Transmembrane helix</keyword>
<protein>
    <recommendedName>
        <fullName evidence="4">Holin of 3TMs, for gene-transfer release</fullName>
    </recommendedName>
</protein>
<name>A0ABY8F9W8_9HYPH</name>
<sequence length="129" mass="14920">MFLLSWILKFASSGLVDKALLYMERKAVQGNERERIKSQTTIEVVRSAVQETRIMADLQKSKFEYVLYWVFAGLFVLPLGFWWAALILDSVFLFGWGVDTVPILEDWGGQMIRWLFYTSTVVGAIKMLK</sequence>
<keyword evidence="1" id="KW-0472">Membrane</keyword>
<proteinExistence type="predicted"/>
<accession>A0ABY8F9W8</accession>
<dbReference type="Proteomes" id="UP001209803">
    <property type="component" value="Chromosome"/>
</dbReference>